<organism evidence="1 2">
    <name type="scientific">Bacteriovorax stolpii</name>
    <name type="common">Bdellovibrio stolpii</name>
    <dbReference type="NCBI Taxonomy" id="960"/>
    <lineage>
        <taxon>Bacteria</taxon>
        <taxon>Pseudomonadati</taxon>
        <taxon>Bdellovibrionota</taxon>
        <taxon>Bacteriovoracia</taxon>
        <taxon>Bacteriovoracales</taxon>
        <taxon>Bacteriovoracaceae</taxon>
        <taxon>Bacteriovorax</taxon>
    </lineage>
</organism>
<dbReference type="Proteomes" id="UP000235584">
    <property type="component" value="Chromosome"/>
</dbReference>
<keyword evidence="2" id="KW-1185">Reference proteome</keyword>
<dbReference type="KEGG" id="bsto:C0V70_09375"/>
<evidence type="ECO:0000313" key="1">
    <source>
        <dbReference type="EMBL" id="AUN98310.1"/>
    </source>
</evidence>
<accession>A0A2K9NS14</accession>
<proteinExistence type="predicted"/>
<dbReference type="RefSeq" id="WP_102243601.1">
    <property type="nucleotide sequence ID" value="NZ_CP025704.1"/>
</dbReference>
<protein>
    <submittedName>
        <fullName evidence="1">Uncharacterized protein</fullName>
    </submittedName>
</protein>
<name>A0A2K9NS14_BACTC</name>
<dbReference type="EMBL" id="CP025704">
    <property type="protein sequence ID" value="AUN98310.1"/>
    <property type="molecule type" value="Genomic_DNA"/>
</dbReference>
<evidence type="ECO:0000313" key="2">
    <source>
        <dbReference type="Proteomes" id="UP000235584"/>
    </source>
</evidence>
<reference evidence="1 2" key="1">
    <citation type="submission" date="2018-01" db="EMBL/GenBank/DDBJ databases">
        <title>Complete genome sequence of Bacteriovorax stolpii DSM12778.</title>
        <authorList>
            <person name="Tang B."/>
            <person name="Chang J."/>
        </authorList>
    </citation>
    <scope>NUCLEOTIDE SEQUENCE [LARGE SCALE GENOMIC DNA]</scope>
    <source>
        <strain evidence="1 2">DSM 12778</strain>
    </source>
</reference>
<sequence length="305" mass="35460">MLNEAQIFWSNLEKIKDSLLLTDQEFAETLGLSYEDYLKHRKGAFFLPLNCVFEFSERMNFHFEDLLKQEFKIKIESSTGQTMLPERYTYATYSELQPVKNIISYLEMVRGFRAKVNLIRKFNLTDEIFNGSEQKVNVNLISDIVGYLNNTYKFSDKEYKAMGQQTPHVVSGDFLKNKLTTPKTIEDVVSTFFEECTHLFDKNYHYKIDSIIGNHVIIDAIPRKHVLEEMKINSTEFGNREVCLTRMGVISSMTYYKYGLNSPITQIASLQNGDNTNRYLMDMTPFKSLGRASRSKLSDSKTIYQ</sequence>
<dbReference type="AlphaFoldDB" id="A0A2K9NS14"/>
<gene>
    <name evidence="1" type="ORF">C0V70_09375</name>
</gene>